<protein>
    <submittedName>
        <fullName evidence="2">Uncharacterized protein</fullName>
    </submittedName>
</protein>
<reference evidence="2 3" key="1">
    <citation type="submission" date="2020-08" db="EMBL/GenBank/DDBJ databases">
        <title>Genomic Encyclopedia of Type Strains, Phase IV (KMG-IV): sequencing the most valuable type-strain genomes for metagenomic binning, comparative biology and taxonomic classification.</title>
        <authorList>
            <person name="Goeker M."/>
        </authorList>
    </citation>
    <scope>NUCLEOTIDE SEQUENCE [LARGE SCALE GENOMIC DNA]</scope>
    <source>
        <strain evidence="2 3">DSM 25024</strain>
    </source>
</reference>
<sequence length="399" mass="40387">MATTTHRRTAAVRSLFLALAATAAVSGTPAAASSVLVVGASRTPQAPAATTAAPAKPASPAACADAFHARFGAIRESEFAALKAAAGAEAGASDAALPGVLIFPPAGRAQPGGNAAALRTAADLAKARGRTVGPLDANARWIAARIREDLGDFLSQKETPFLCSGIDAYLTTLRAQAARIGQSPDRLAALVKTQREAARVSLDAARTALRPAPIPRFAPDDRPGEALVASNLRSSVGFQASDVYGPVMRVATRQDVGVSEGSSDPDLPPLKPSEALASESDIARAIRDLSSRAETAGVLGGPAVAGTDPMQTGAIPAPGPGASDARPSLALLAALRQRLVQPAADPLQRADFVRALSDLEALDYLMAAAAAPSHPLPAALEATFSAIETAHADSCGCKG</sequence>
<organism evidence="2 3">
    <name type="scientific">Aureimonas phyllosphaerae</name>
    <dbReference type="NCBI Taxonomy" id="1166078"/>
    <lineage>
        <taxon>Bacteria</taxon>
        <taxon>Pseudomonadati</taxon>
        <taxon>Pseudomonadota</taxon>
        <taxon>Alphaproteobacteria</taxon>
        <taxon>Hyphomicrobiales</taxon>
        <taxon>Aurantimonadaceae</taxon>
        <taxon>Aureimonas</taxon>
    </lineage>
</organism>
<gene>
    <name evidence="2" type="ORF">GGR05_002595</name>
</gene>
<keyword evidence="1" id="KW-0732">Signal</keyword>
<name>A0A7W6BQX1_9HYPH</name>
<proteinExistence type="predicted"/>
<evidence type="ECO:0000313" key="2">
    <source>
        <dbReference type="EMBL" id="MBB3936441.1"/>
    </source>
</evidence>
<dbReference type="AlphaFoldDB" id="A0A7W6BQX1"/>
<accession>A0A7W6BQX1</accession>
<keyword evidence="3" id="KW-1185">Reference proteome</keyword>
<comment type="caution">
    <text evidence="2">The sequence shown here is derived from an EMBL/GenBank/DDBJ whole genome shotgun (WGS) entry which is preliminary data.</text>
</comment>
<feature type="signal peptide" evidence="1">
    <location>
        <begin position="1"/>
        <end position="23"/>
    </location>
</feature>
<evidence type="ECO:0000256" key="1">
    <source>
        <dbReference type="SAM" id="SignalP"/>
    </source>
</evidence>
<dbReference type="RefSeq" id="WP_090962922.1">
    <property type="nucleotide sequence ID" value="NZ_FOOA01000007.1"/>
</dbReference>
<dbReference type="OrthoDB" id="7906449at2"/>
<feature type="chain" id="PRO_5031129880" evidence="1">
    <location>
        <begin position="24"/>
        <end position="399"/>
    </location>
</feature>
<dbReference type="EMBL" id="JACIDO010000005">
    <property type="protein sequence ID" value="MBB3936441.1"/>
    <property type="molecule type" value="Genomic_DNA"/>
</dbReference>
<dbReference type="Proteomes" id="UP000531216">
    <property type="component" value="Unassembled WGS sequence"/>
</dbReference>
<evidence type="ECO:0000313" key="3">
    <source>
        <dbReference type="Proteomes" id="UP000531216"/>
    </source>
</evidence>